<dbReference type="PANTHER" id="PTHR22990">
    <property type="entry name" value="F-BOX ONLY PROTEIN"/>
    <property type="match status" value="1"/>
</dbReference>
<dbReference type="PANTHER" id="PTHR22990:SF15">
    <property type="entry name" value="F-BOX ONLY PROTEIN 10"/>
    <property type="match status" value="1"/>
</dbReference>
<name>A2E713_TRIV3</name>
<dbReference type="RefSeq" id="XP_001323754.1">
    <property type="nucleotide sequence ID" value="XM_001323719.1"/>
</dbReference>
<dbReference type="Pfam" id="PF13229">
    <property type="entry name" value="Beta_helix"/>
    <property type="match status" value="3"/>
</dbReference>
<dbReference type="OMA" id="EQLRCDC"/>
<evidence type="ECO:0000313" key="5">
    <source>
        <dbReference type="Proteomes" id="UP000001542"/>
    </source>
</evidence>
<evidence type="ECO:0000259" key="3">
    <source>
        <dbReference type="Pfam" id="PF13229"/>
    </source>
</evidence>
<dbReference type="VEuPathDB" id="TrichDB:TVAG_006060"/>
<dbReference type="SMR" id="A2E713"/>
<dbReference type="SMART" id="SM00710">
    <property type="entry name" value="PbH1"/>
    <property type="match status" value="10"/>
</dbReference>
<dbReference type="Proteomes" id="UP000001542">
    <property type="component" value="Unassembled WGS sequence"/>
</dbReference>
<dbReference type="InParanoid" id="A2E713"/>
<accession>A2E713</accession>
<evidence type="ECO:0000256" key="2">
    <source>
        <dbReference type="SAM" id="MobiDB-lite"/>
    </source>
</evidence>
<dbReference type="KEGG" id="tva:4769485"/>
<evidence type="ECO:0000256" key="1">
    <source>
        <dbReference type="ARBA" id="ARBA00022737"/>
    </source>
</evidence>
<dbReference type="Gene3D" id="2.160.20.10">
    <property type="entry name" value="Single-stranded right-handed beta-helix, Pectin lyase-like"/>
    <property type="match status" value="3"/>
</dbReference>
<dbReference type="GO" id="GO:0042981">
    <property type="term" value="P:regulation of apoptotic process"/>
    <property type="evidence" value="ECO:0000318"/>
    <property type="project" value="GO_Central"/>
</dbReference>
<feature type="domain" description="Right handed beta helix" evidence="3">
    <location>
        <begin position="471"/>
        <end position="624"/>
    </location>
</feature>
<evidence type="ECO:0000313" key="4">
    <source>
        <dbReference type="EMBL" id="EAY11531.1"/>
    </source>
</evidence>
<dbReference type="InterPro" id="IPR039448">
    <property type="entry name" value="Beta_helix"/>
</dbReference>
<dbReference type="InterPro" id="IPR012334">
    <property type="entry name" value="Pectin_lyas_fold"/>
</dbReference>
<dbReference type="EMBL" id="DS113317">
    <property type="protein sequence ID" value="EAY11531.1"/>
    <property type="molecule type" value="Genomic_DNA"/>
</dbReference>
<reference evidence="4" key="2">
    <citation type="journal article" date="2007" name="Science">
        <title>Draft genome sequence of the sexually transmitted pathogen Trichomonas vaginalis.</title>
        <authorList>
            <person name="Carlton J.M."/>
            <person name="Hirt R.P."/>
            <person name="Silva J.C."/>
            <person name="Delcher A.L."/>
            <person name="Schatz M."/>
            <person name="Zhao Q."/>
            <person name="Wortman J.R."/>
            <person name="Bidwell S.L."/>
            <person name="Alsmark U.C.M."/>
            <person name="Besteiro S."/>
            <person name="Sicheritz-Ponten T."/>
            <person name="Noel C.J."/>
            <person name="Dacks J.B."/>
            <person name="Foster P.G."/>
            <person name="Simillion C."/>
            <person name="Van de Peer Y."/>
            <person name="Miranda-Saavedra D."/>
            <person name="Barton G.J."/>
            <person name="Westrop G.D."/>
            <person name="Mueller S."/>
            <person name="Dessi D."/>
            <person name="Fiori P.L."/>
            <person name="Ren Q."/>
            <person name="Paulsen I."/>
            <person name="Zhang H."/>
            <person name="Bastida-Corcuera F.D."/>
            <person name="Simoes-Barbosa A."/>
            <person name="Brown M.T."/>
            <person name="Hayes R.D."/>
            <person name="Mukherjee M."/>
            <person name="Okumura C.Y."/>
            <person name="Schneider R."/>
            <person name="Smith A.J."/>
            <person name="Vanacova S."/>
            <person name="Villalvazo M."/>
            <person name="Haas B.J."/>
            <person name="Pertea M."/>
            <person name="Feldblyum T.V."/>
            <person name="Utterback T.R."/>
            <person name="Shu C.L."/>
            <person name="Osoegawa K."/>
            <person name="de Jong P.J."/>
            <person name="Hrdy I."/>
            <person name="Horvathova L."/>
            <person name="Zubacova Z."/>
            <person name="Dolezal P."/>
            <person name="Malik S.B."/>
            <person name="Logsdon J.M. Jr."/>
            <person name="Henze K."/>
            <person name="Gupta A."/>
            <person name="Wang C.C."/>
            <person name="Dunne R.L."/>
            <person name="Upcroft J.A."/>
            <person name="Upcroft P."/>
            <person name="White O."/>
            <person name="Salzberg S.L."/>
            <person name="Tang P."/>
            <person name="Chiu C.-H."/>
            <person name="Lee Y.-S."/>
            <person name="Embley T.M."/>
            <person name="Coombs G.H."/>
            <person name="Mottram J.C."/>
            <person name="Tachezy J."/>
            <person name="Fraser-Liggett C.M."/>
            <person name="Johnson P.J."/>
        </authorList>
    </citation>
    <scope>NUCLEOTIDE SEQUENCE [LARGE SCALE GENOMIC DNA]</scope>
    <source>
        <strain evidence="4">G3</strain>
    </source>
</reference>
<keyword evidence="5" id="KW-1185">Reference proteome</keyword>
<dbReference type="InterPro" id="IPR011050">
    <property type="entry name" value="Pectin_lyase_fold/virulence"/>
</dbReference>
<dbReference type="InterPro" id="IPR006626">
    <property type="entry name" value="PbH1"/>
</dbReference>
<proteinExistence type="predicted"/>
<dbReference type="eggNOG" id="KOG1777">
    <property type="taxonomic scope" value="Eukaryota"/>
</dbReference>
<reference evidence="4" key="1">
    <citation type="submission" date="2006-10" db="EMBL/GenBank/DDBJ databases">
        <authorList>
            <person name="Amadeo P."/>
            <person name="Zhao Q."/>
            <person name="Wortman J."/>
            <person name="Fraser-Liggett C."/>
            <person name="Carlton J."/>
        </authorList>
    </citation>
    <scope>NUCLEOTIDE SEQUENCE</scope>
    <source>
        <strain evidence="4">G3</strain>
    </source>
</reference>
<dbReference type="SUPFAM" id="SSF51126">
    <property type="entry name" value="Pectin lyase-like"/>
    <property type="match status" value="3"/>
</dbReference>
<dbReference type="FunFam" id="2.160.20.10:FF:000062">
    <property type="entry name" value="Uncharacterized protein"/>
    <property type="match status" value="1"/>
</dbReference>
<keyword evidence="1" id="KW-0677">Repeat</keyword>
<feature type="domain" description="Right handed beta helix" evidence="3">
    <location>
        <begin position="240"/>
        <end position="388"/>
    </location>
</feature>
<dbReference type="AlphaFoldDB" id="A2E713"/>
<protein>
    <recommendedName>
        <fullName evidence="3">Right handed beta helix domain-containing protein</fullName>
    </recommendedName>
</protein>
<sequence>MSAKQRRRSKSEDSESYAYEEESSDSTPPPSIEKPTKKQNAKDKETKSQEKTENKRYDPSQRQTLPPSDIIQFDLPQFKYPKLNDVIISPREGQKFVISKLIEDAKPGTTINIPSGTYSDVLYINKPLKILANGNVKLIGTSDKPAITVAADGVSFRGFEITQRKTEEDAEAAMLIKSGSVLLLDCSIKSDTCPSICVSKDSVANVNGCRFISKSAPNVLTLDNSCCTFELCNFQGSTANGLVFRDNSQTKLTRCTIQGFTKSGILSCGHSSFISEKCRITACSQNGVESCSDKTITLIDSSIEGCGMNGISLYGLASLRITGCTIEGCTLAGLEAREGSAARLSENVFSHCGNPSTLFAFEQATIDSHADKIVSTDILGICCADNSSVMMRSAVLQDIHGRGVLVSDNATLTLNDTRIERTDKTGVTVCHGGSLVLADSYVLNSCELGILVNDCHSAQLVNTHVDGSALSGLEINGVQTGFSIDQCNFTRCRQCGIVIIDSSVELSLCNAMSNRYSGFEVRSSKVSLKRCRADKNASGGICARGGSAMTVDTCSVMENGQVGASLENKSNITFKSTTIENNKHLGIAVELESFVTLKSCLVTKHSCVAMQVEGKDSRAFVDRTKFVSNDVAVLAVMNGRVAAKGATFDSNNMHIELRDKAKMKASGSEFISAAEKAGINICSNCVATFDDCTVSKNKNVGIACEGEIQMTMCRVNDNGLGAFLYGKSSGSITQTKFANNKKCAVYLQQGKVKITKNIIEGHELYGIKIEEKADADVDGNEFKRNSQDINRE</sequence>
<dbReference type="STRING" id="5722.A2E713"/>
<organism evidence="4 5">
    <name type="scientific">Trichomonas vaginalis (strain ATCC PRA-98 / G3)</name>
    <dbReference type="NCBI Taxonomy" id="412133"/>
    <lineage>
        <taxon>Eukaryota</taxon>
        <taxon>Metamonada</taxon>
        <taxon>Parabasalia</taxon>
        <taxon>Trichomonadida</taxon>
        <taxon>Trichomonadidae</taxon>
        <taxon>Trichomonas</taxon>
    </lineage>
</organism>
<dbReference type="VEuPathDB" id="TrichDB:TVAGG3_0982570"/>
<dbReference type="OrthoDB" id="427974at2759"/>
<dbReference type="InterPro" id="IPR051550">
    <property type="entry name" value="SCF-Subunits/Alg-Epimerases"/>
</dbReference>
<dbReference type="GO" id="GO:0006511">
    <property type="term" value="P:ubiquitin-dependent protein catabolic process"/>
    <property type="evidence" value="ECO:0000318"/>
    <property type="project" value="GO_Central"/>
</dbReference>
<feature type="domain" description="Right handed beta helix" evidence="3">
    <location>
        <begin position="708"/>
        <end position="787"/>
    </location>
</feature>
<feature type="compositionally biased region" description="Acidic residues" evidence="2">
    <location>
        <begin position="14"/>
        <end position="24"/>
    </location>
</feature>
<feature type="compositionally biased region" description="Basic and acidic residues" evidence="2">
    <location>
        <begin position="34"/>
        <end position="59"/>
    </location>
</feature>
<feature type="region of interest" description="Disordered" evidence="2">
    <location>
        <begin position="1"/>
        <end position="69"/>
    </location>
</feature>
<gene>
    <name evidence="4" type="ORF">TVAG_006060</name>
</gene>
<dbReference type="FunFam" id="2.160.20.10:FF:000168">
    <property type="entry name" value="Uncharacterized protein"/>
    <property type="match status" value="1"/>
</dbReference>